<dbReference type="InterPro" id="IPR020814">
    <property type="entry name" value="Ribosomal_S6_plastid/chlpt"/>
</dbReference>
<keyword evidence="3" id="KW-0699">rRNA-binding</keyword>
<dbReference type="NCBIfam" id="TIGR00166">
    <property type="entry name" value="S6"/>
    <property type="match status" value="1"/>
</dbReference>
<proteinExistence type="inferred from homology"/>
<dbReference type="PANTHER" id="PTHR21011:SF1">
    <property type="entry name" value="SMALL RIBOSOMAL SUBUNIT PROTEIN BS6M"/>
    <property type="match status" value="1"/>
</dbReference>
<protein>
    <recommendedName>
        <fullName evidence="2 3">Small ribosomal subunit protein bS6</fullName>
    </recommendedName>
</protein>
<comment type="caution">
    <text evidence="5">The sequence shown here is derived from an EMBL/GenBank/DDBJ whole genome shotgun (WGS) entry which is preliminary data.</text>
</comment>
<evidence type="ECO:0000256" key="4">
    <source>
        <dbReference type="SAM" id="MobiDB-lite"/>
    </source>
</evidence>
<keyword evidence="3" id="KW-0694">RNA-binding</keyword>
<feature type="region of interest" description="Disordered" evidence="4">
    <location>
        <begin position="117"/>
        <end position="151"/>
    </location>
</feature>
<dbReference type="InterPro" id="IPR014717">
    <property type="entry name" value="Transl_elong_EF1B/ribsomal_bS6"/>
</dbReference>
<evidence type="ECO:0000313" key="6">
    <source>
        <dbReference type="Proteomes" id="UP000231542"/>
    </source>
</evidence>
<dbReference type="GO" id="GO:0005737">
    <property type="term" value="C:cytoplasm"/>
    <property type="evidence" value="ECO:0007669"/>
    <property type="project" value="UniProtKB-ARBA"/>
</dbReference>
<evidence type="ECO:0000313" key="5">
    <source>
        <dbReference type="EMBL" id="PIS42535.1"/>
    </source>
</evidence>
<name>A0A2H0YVL6_9BACT</name>
<keyword evidence="3" id="KW-0687">Ribonucleoprotein</keyword>
<dbReference type="EMBL" id="PEXU01000038">
    <property type="protein sequence ID" value="PIS42535.1"/>
    <property type="molecule type" value="Genomic_DNA"/>
</dbReference>
<evidence type="ECO:0000256" key="1">
    <source>
        <dbReference type="ARBA" id="ARBA00009512"/>
    </source>
</evidence>
<dbReference type="GO" id="GO:0070181">
    <property type="term" value="F:small ribosomal subunit rRNA binding"/>
    <property type="evidence" value="ECO:0007669"/>
    <property type="project" value="TreeGrafter"/>
</dbReference>
<feature type="compositionally biased region" description="Basic and acidic residues" evidence="4">
    <location>
        <begin position="133"/>
        <end position="143"/>
    </location>
</feature>
<dbReference type="AlphaFoldDB" id="A0A2H0YVL6"/>
<dbReference type="GO" id="GO:0006412">
    <property type="term" value="P:translation"/>
    <property type="evidence" value="ECO:0007669"/>
    <property type="project" value="UniProtKB-UniRule"/>
</dbReference>
<keyword evidence="3 5" id="KW-0689">Ribosomal protein</keyword>
<dbReference type="GO" id="GO:0003735">
    <property type="term" value="F:structural constituent of ribosome"/>
    <property type="evidence" value="ECO:0007669"/>
    <property type="project" value="InterPro"/>
</dbReference>
<dbReference type="HAMAP" id="MF_00360">
    <property type="entry name" value="Ribosomal_bS6"/>
    <property type="match status" value="1"/>
</dbReference>
<dbReference type="InterPro" id="IPR000529">
    <property type="entry name" value="Ribosomal_bS6"/>
</dbReference>
<gene>
    <name evidence="3 5" type="primary">rpsF</name>
    <name evidence="5" type="ORF">COT24_03125</name>
</gene>
<dbReference type="PANTHER" id="PTHR21011">
    <property type="entry name" value="MITOCHONDRIAL 28S RIBOSOMAL PROTEIN S6"/>
    <property type="match status" value="1"/>
</dbReference>
<sequence>MQHYEALIIISSRITEEELPFVVDKIFGIIKKNGGTITKNENLGKKKLAFSIKQSRYGFYVLIEFNLTPEKYHAIEKDLGLMEEVIRHQILKIREKTERDLERERMLERSAALRLQEEEKKEKKMGATPVSTEKTEIKKEEKAAAPPKKKISLEELDEKLDKILDDDMIK</sequence>
<dbReference type="Gene3D" id="3.30.70.60">
    <property type="match status" value="1"/>
</dbReference>
<reference evidence="5 6" key="1">
    <citation type="submission" date="2017-09" db="EMBL/GenBank/DDBJ databases">
        <title>Depth-based differentiation of microbial function through sediment-hosted aquifers and enrichment of novel symbionts in the deep terrestrial subsurface.</title>
        <authorList>
            <person name="Probst A.J."/>
            <person name="Ladd B."/>
            <person name="Jarett J.K."/>
            <person name="Geller-Mcgrath D.E."/>
            <person name="Sieber C.M."/>
            <person name="Emerson J.B."/>
            <person name="Anantharaman K."/>
            <person name="Thomas B.C."/>
            <person name="Malmstrom R."/>
            <person name="Stieglmeier M."/>
            <person name="Klingl A."/>
            <person name="Woyke T."/>
            <person name="Ryan C.M."/>
            <person name="Banfield J.F."/>
        </authorList>
    </citation>
    <scope>NUCLEOTIDE SEQUENCE [LARGE SCALE GENOMIC DNA]</scope>
    <source>
        <strain evidence="5">CG08_land_8_20_14_0_20_40_16</strain>
    </source>
</reference>
<comment type="function">
    <text evidence="3">Binds together with bS18 to 16S ribosomal RNA.</text>
</comment>
<accession>A0A2H0YVL6</accession>
<dbReference type="GO" id="GO:0005840">
    <property type="term" value="C:ribosome"/>
    <property type="evidence" value="ECO:0007669"/>
    <property type="project" value="UniProtKB-KW"/>
</dbReference>
<organism evidence="5 6">
    <name type="scientific">Candidatus Kerfeldbacteria bacterium CG08_land_8_20_14_0_20_40_16</name>
    <dbReference type="NCBI Taxonomy" id="2014244"/>
    <lineage>
        <taxon>Bacteria</taxon>
        <taxon>Candidatus Kerfeldiibacteriota</taxon>
    </lineage>
</organism>
<dbReference type="GO" id="GO:1990904">
    <property type="term" value="C:ribonucleoprotein complex"/>
    <property type="evidence" value="ECO:0007669"/>
    <property type="project" value="UniProtKB-KW"/>
</dbReference>
<dbReference type="Proteomes" id="UP000231542">
    <property type="component" value="Unassembled WGS sequence"/>
</dbReference>
<dbReference type="SUPFAM" id="SSF54995">
    <property type="entry name" value="Ribosomal protein S6"/>
    <property type="match status" value="1"/>
</dbReference>
<dbReference type="CDD" id="cd00473">
    <property type="entry name" value="bS6"/>
    <property type="match status" value="1"/>
</dbReference>
<dbReference type="Pfam" id="PF01250">
    <property type="entry name" value="Ribosomal_S6"/>
    <property type="match status" value="1"/>
</dbReference>
<dbReference type="InterPro" id="IPR035980">
    <property type="entry name" value="Ribosomal_bS6_sf"/>
</dbReference>
<evidence type="ECO:0000256" key="3">
    <source>
        <dbReference type="HAMAP-Rule" id="MF_00360"/>
    </source>
</evidence>
<evidence type="ECO:0000256" key="2">
    <source>
        <dbReference type="ARBA" id="ARBA00035294"/>
    </source>
</evidence>
<comment type="similarity">
    <text evidence="1 3">Belongs to the bacterial ribosomal protein bS6 family.</text>
</comment>